<dbReference type="GO" id="GO:0016151">
    <property type="term" value="F:nickel cation binding"/>
    <property type="evidence" value="ECO:0007669"/>
    <property type="project" value="InterPro"/>
</dbReference>
<dbReference type="Gene3D" id="3.90.550.10">
    <property type="entry name" value="Spore Coat Polysaccharide Biosynthesis Protein SpsA, Chain A"/>
    <property type="match status" value="1"/>
</dbReference>
<dbReference type="GO" id="GO:0005794">
    <property type="term" value="C:Golgi apparatus"/>
    <property type="evidence" value="ECO:0007669"/>
    <property type="project" value="TreeGrafter"/>
</dbReference>
<dbReference type="OrthoDB" id="439943at2759"/>
<dbReference type="GO" id="GO:0009039">
    <property type="term" value="F:urease activity"/>
    <property type="evidence" value="ECO:0007669"/>
    <property type="project" value="InterPro"/>
</dbReference>
<dbReference type="GO" id="GO:0006493">
    <property type="term" value="P:protein O-linked glycosylation"/>
    <property type="evidence" value="ECO:0007669"/>
    <property type="project" value="TreeGrafter"/>
</dbReference>
<keyword evidence="2" id="KW-0808">Transferase</keyword>
<dbReference type="PANTHER" id="PTHR31121:SF6">
    <property type="entry name" value="ALPHA-1,2 MANNOSYLTRANSFERASE KTR1"/>
    <property type="match status" value="1"/>
</dbReference>
<dbReference type="GO" id="GO:0000026">
    <property type="term" value="F:alpha-1,2-mannosyltransferase activity"/>
    <property type="evidence" value="ECO:0007669"/>
    <property type="project" value="TreeGrafter"/>
</dbReference>
<gene>
    <name evidence="5" type="ORF">BZG36_05611</name>
</gene>
<reference evidence="5 6" key="1">
    <citation type="journal article" date="2017" name="Mycologia">
        <title>Bifiguratus adelaidae, gen. et sp. nov., a new member of Mucoromycotina in endophytic and soil-dwelling habitats.</title>
        <authorList>
            <person name="Torres-Cruz T.J."/>
            <person name="Billingsley Tobias T.L."/>
            <person name="Almatruk M."/>
            <person name="Hesse C."/>
            <person name="Kuske C.R."/>
            <person name="Desiro A."/>
            <person name="Benucci G.M."/>
            <person name="Bonito G."/>
            <person name="Stajich J.E."/>
            <person name="Dunlap C."/>
            <person name="Arnold A.E."/>
            <person name="Porras-Alfaro A."/>
        </authorList>
    </citation>
    <scope>NUCLEOTIDE SEQUENCE [LARGE SCALE GENOMIC DNA]</scope>
    <source>
        <strain evidence="5 6">AZ0501</strain>
    </source>
</reference>
<dbReference type="InterPro" id="IPR032466">
    <property type="entry name" value="Metal_Hydrolase"/>
</dbReference>
<comment type="similarity">
    <text evidence="1">Belongs to the glycosyltransferase 15 family.</text>
</comment>
<dbReference type="EMBL" id="MVBO01000387">
    <property type="protein sequence ID" value="OZJ01412.1"/>
    <property type="molecule type" value="Genomic_DNA"/>
</dbReference>
<dbReference type="GO" id="GO:0000032">
    <property type="term" value="P:cell wall mannoprotein biosynthetic process"/>
    <property type="evidence" value="ECO:0007669"/>
    <property type="project" value="TreeGrafter"/>
</dbReference>
<protein>
    <recommendedName>
        <fullName evidence="4">Urease domain-containing protein</fullName>
    </recommendedName>
</protein>
<dbReference type="InterPro" id="IPR002685">
    <property type="entry name" value="Glyco_trans_15"/>
</dbReference>
<dbReference type="PROSITE" id="PS51368">
    <property type="entry name" value="UREASE_3"/>
    <property type="match status" value="1"/>
</dbReference>
<dbReference type="Pfam" id="PF01793">
    <property type="entry name" value="Glyco_transf_15"/>
    <property type="match status" value="1"/>
</dbReference>
<organism evidence="5 6">
    <name type="scientific">Bifiguratus adelaidae</name>
    <dbReference type="NCBI Taxonomy" id="1938954"/>
    <lineage>
        <taxon>Eukaryota</taxon>
        <taxon>Fungi</taxon>
        <taxon>Fungi incertae sedis</taxon>
        <taxon>Mucoromycota</taxon>
        <taxon>Mucoromycotina</taxon>
        <taxon>Endogonomycetes</taxon>
        <taxon>Endogonales</taxon>
        <taxon>Endogonales incertae sedis</taxon>
        <taxon>Bifiguratus</taxon>
    </lineage>
</organism>
<dbReference type="PANTHER" id="PTHR31121">
    <property type="entry name" value="ALPHA-1,2 MANNOSYLTRANSFERASE KTR1"/>
    <property type="match status" value="1"/>
</dbReference>
<evidence type="ECO:0000259" key="4">
    <source>
        <dbReference type="PROSITE" id="PS51368"/>
    </source>
</evidence>
<accession>A0A261XSR5</accession>
<evidence type="ECO:0000256" key="3">
    <source>
        <dbReference type="PROSITE-ProRule" id="PRU00700"/>
    </source>
</evidence>
<sequence length="511" mass="58314">MSHLIGSVEVGKLADLAFYKPAFFGSKAEMVLKGGMIVRAFMGDANASIPTVQPILSRKMYAASPSALAMSCITFVSALSISTEQIDKYNLRKRVEAVRNCRGLSKRDMRLNDALPKIEVDPETYRVVADGVDCACDPVDALPLTQSALLVSALLCGLLYLKWAPYAIDGVGEGDAAITSGPVGHGSSHDAASRPVKAAFVILTRNSELHQVRASIRQMEDRFNHRFHYPYVFLNDEHFTDEFKELTTSLASGETFYGKVPPSMWSYPTWINVTKADEDRAQLEKSGVPYGGSLSYRHMCRFQSGWFFRHPLLDQFDYYWRVEPGVQYYCDVDYDVFAFMARNQYKYGWTLSLHEYSETIPTLWDTTRRFMEKYPQHIVDRNSKDSLWNFVTEDNGASYNGCHFWSNFEIGSIQFLRSQAYLDYFDFLDRSGGFFYERWGDAPVHSLAVAMFLDKSQVHWFNDIGYKHEPFTHCPTQQEIYKKCHCDASENFDMDGFSCTPRWLDVVQGTV</sequence>
<dbReference type="FunFam" id="3.90.550.10:FF:000051">
    <property type="entry name" value="Alpha-1,2-mannosyltransferase (Ktr4)"/>
    <property type="match status" value="1"/>
</dbReference>
<dbReference type="InterPro" id="IPR017951">
    <property type="entry name" value="Urease_asu_c"/>
</dbReference>
<evidence type="ECO:0000256" key="2">
    <source>
        <dbReference type="ARBA" id="ARBA00022679"/>
    </source>
</evidence>
<dbReference type="InterPro" id="IPR029044">
    <property type="entry name" value="Nucleotide-diphossugar_trans"/>
</dbReference>
<evidence type="ECO:0000313" key="5">
    <source>
        <dbReference type="EMBL" id="OZJ01412.1"/>
    </source>
</evidence>
<comment type="caution">
    <text evidence="3">Lacks conserved residue(s) required for the propagation of feature annotation.</text>
</comment>
<comment type="caution">
    <text evidence="5">The sequence shown here is derived from an EMBL/GenBank/DDBJ whole genome shotgun (WGS) entry which is preliminary data.</text>
</comment>
<dbReference type="GO" id="GO:0016020">
    <property type="term" value="C:membrane"/>
    <property type="evidence" value="ECO:0007669"/>
    <property type="project" value="InterPro"/>
</dbReference>
<dbReference type="AlphaFoldDB" id="A0A261XSR5"/>
<dbReference type="SUPFAM" id="SSF53448">
    <property type="entry name" value="Nucleotide-diphospho-sugar transferases"/>
    <property type="match status" value="1"/>
</dbReference>
<proteinExistence type="inferred from homology"/>
<dbReference type="SUPFAM" id="SSF51556">
    <property type="entry name" value="Metallo-dependent hydrolases"/>
    <property type="match status" value="1"/>
</dbReference>
<keyword evidence="6" id="KW-1185">Reference proteome</keyword>
<dbReference type="GO" id="GO:0006487">
    <property type="term" value="P:protein N-linked glycosylation"/>
    <property type="evidence" value="ECO:0007669"/>
    <property type="project" value="TreeGrafter"/>
</dbReference>
<dbReference type="SUPFAM" id="SSF51338">
    <property type="entry name" value="Composite domain of metallo-dependent hydrolases"/>
    <property type="match status" value="1"/>
</dbReference>
<evidence type="ECO:0000256" key="1">
    <source>
        <dbReference type="ARBA" id="ARBA00007677"/>
    </source>
</evidence>
<dbReference type="InterPro" id="IPR011059">
    <property type="entry name" value="Metal-dep_hydrolase_composite"/>
</dbReference>
<name>A0A261XSR5_9FUNG</name>
<feature type="domain" description="Urease" evidence="4">
    <location>
        <begin position="1"/>
        <end position="151"/>
    </location>
</feature>
<evidence type="ECO:0000313" key="6">
    <source>
        <dbReference type="Proteomes" id="UP000242875"/>
    </source>
</evidence>
<dbReference type="Proteomes" id="UP000242875">
    <property type="component" value="Unassembled WGS sequence"/>
</dbReference>
<dbReference type="Gene3D" id="3.20.20.140">
    <property type="entry name" value="Metal-dependent hydrolases"/>
    <property type="match status" value="1"/>
</dbReference>